<gene>
    <name evidence="2" type="ORF">AV530_006601</name>
</gene>
<name>A0A1V4KH24_PATFA</name>
<feature type="region of interest" description="Disordered" evidence="1">
    <location>
        <begin position="40"/>
        <end position="59"/>
    </location>
</feature>
<dbReference type="Proteomes" id="UP000190648">
    <property type="component" value="Unassembled WGS sequence"/>
</dbReference>
<evidence type="ECO:0000313" key="2">
    <source>
        <dbReference type="EMBL" id="OPJ83770.1"/>
    </source>
</evidence>
<accession>A0A1V4KH24</accession>
<comment type="caution">
    <text evidence="2">The sequence shown here is derived from an EMBL/GenBank/DDBJ whole genome shotgun (WGS) entry which is preliminary data.</text>
</comment>
<organism evidence="2 3">
    <name type="scientific">Patagioenas fasciata monilis</name>
    <dbReference type="NCBI Taxonomy" id="372326"/>
    <lineage>
        <taxon>Eukaryota</taxon>
        <taxon>Metazoa</taxon>
        <taxon>Chordata</taxon>
        <taxon>Craniata</taxon>
        <taxon>Vertebrata</taxon>
        <taxon>Euteleostomi</taxon>
        <taxon>Archelosauria</taxon>
        <taxon>Archosauria</taxon>
        <taxon>Dinosauria</taxon>
        <taxon>Saurischia</taxon>
        <taxon>Theropoda</taxon>
        <taxon>Coelurosauria</taxon>
        <taxon>Aves</taxon>
        <taxon>Neognathae</taxon>
        <taxon>Neoaves</taxon>
        <taxon>Columbimorphae</taxon>
        <taxon>Columbiformes</taxon>
        <taxon>Columbidae</taxon>
        <taxon>Patagioenas</taxon>
    </lineage>
</organism>
<protein>
    <submittedName>
        <fullName evidence="2">Uncharacterized protein</fullName>
    </submittedName>
</protein>
<proteinExistence type="predicted"/>
<dbReference type="EMBL" id="LSYS01003169">
    <property type="protein sequence ID" value="OPJ83770.1"/>
    <property type="molecule type" value="Genomic_DNA"/>
</dbReference>
<keyword evidence="3" id="KW-1185">Reference proteome</keyword>
<feature type="compositionally biased region" description="Low complexity" evidence="1">
    <location>
        <begin position="92"/>
        <end position="106"/>
    </location>
</feature>
<dbReference type="AlphaFoldDB" id="A0A1V4KH24"/>
<evidence type="ECO:0000313" key="3">
    <source>
        <dbReference type="Proteomes" id="UP000190648"/>
    </source>
</evidence>
<reference evidence="2 3" key="1">
    <citation type="submission" date="2016-02" db="EMBL/GenBank/DDBJ databases">
        <title>Band-tailed pigeon sequencing and assembly.</title>
        <authorList>
            <person name="Soares A.E."/>
            <person name="Novak B.J."/>
            <person name="Rice E.S."/>
            <person name="O'Connell B."/>
            <person name="Chang D."/>
            <person name="Weber S."/>
            <person name="Shapiro B."/>
        </authorList>
    </citation>
    <scope>NUCLEOTIDE SEQUENCE [LARGE SCALE GENOMIC DNA]</scope>
    <source>
        <strain evidence="2">BTP2013</strain>
        <tissue evidence="2">Blood</tissue>
    </source>
</reference>
<sequence length="130" mass="14472">MASLGHERLIEKKKLRKQGHWELFEERGASHRGVWALPSQLRVPGPSSRKAEARAGPSPRACCEVENGASIKAWVPHHAIYSDQRHEPEQCSSSSPPLKASAPTASRQEGLNAHCNNTTRMLHRNQLIIK</sequence>
<feature type="region of interest" description="Disordered" evidence="1">
    <location>
        <begin position="83"/>
        <end position="108"/>
    </location>
</feature>
<evidence type="ECO:0000256" key="1">
    <source>
        <dbReference type="SAM" id="MobiDB-lite"/>
    </source>
</evidence>